<dbReference type="Proteomes" id="UP000000715">
    <property type="component" value="Unplaced"/>
</dbReference>
<feature type="domain" description="Glycosyl hydrolases family 22 (GH22)" evidence="4">
    <location>
        <begin position="129"/>
        <end position="147"/>
    </location>
</feature>
<dbReference type="InterPro" id="IPR023346">
    <property type="entry name" value="Lysozyme-like_dom_sf"/>
</dbReference>
<dbReference type="PANTHER" id="PTHR11407:SF9">
    <property type="entry name" value="LYSOZYME-LIKE PROTEIN 6"/>
    <property type="match status" value="1"/>
</dbReference>
<evidence type="ECO:0000313" key="6">
    <source>
        <dbReference type="RefSeq" id="XP_004772512.1"/>
    </source>
</evidence>
<dbReference type="SUPFAM" id="SSF53955">
    <property type="entry name" value="Lysozyme-like"/>
    <property type="match status" value="1"/>
</dbReference>
<evidence type="ECO:0000256" key="1">
    <source>
        <dbReference type="ARBA" id="ARBA00010859"/>
    </source>
</evidence>
<dbReference type="GO" id="GO:0007342">
    <property type="term" value="P:fusion of sperm to egg plasma membrane involved in single fertilization"/>
    <property type="evidence" value="ECO:0007669"/>
    <property type="project" value="TreeGrafter"/>
</dbReference>
<sequence length="183" mass="20347">MAALCRFLSGSEKTSGTSVRSSEQWALNCTFSPPKMTGTLLMSLVSCLIAISQASLINRCDLARVLRKEDLDGFEGYSLNDWLCLAFVESNFNISKVNENADGSFDYGIFQINSHYWCNDYRSHSENICHEDCQDLLSPNLLSTISCAKKIVSGAGGMKNWVAWRLHCAGRPLSYWMTGCFLG</sequence>
<dbReference type="PRINTS" id="PR00135">
    <property type="entry name" value="LYZLACT"/>
</dbReference>
<evidence type="ECO:0000256" key="3">
    <source>
        <dbReference type="RuleBase" id="RU004440"/>
    </source>
</evidence>
<keyword evidence="2" id="KW-1015">Disulfide bond</keyword>
<dbReference type="PROSITE" id="PS00128">
    <property type="entry name" value="GLYCOSYL_HYDROL_F22_1"/>
    <property type="match status" value="1"/>
</dbReference>
<keyword evidence="5" id="KW-1185">Reference proteome</keyword>
<dbReference type="OrthoDB" id="9731545at2759"/>
<reference evidence="6" key="1">
    <citation type="submission" date="2025-08" db="UniProtKB">
        <authorList>
            <consortium name="RefSeq"/>
        </authorList>
    </citation>
    <scope>IDENTIFICATION</scope>
    <source>
        <tissue evidence="6">Brain</tissue>
    </source>
</reference>
<dbReference type="Gene3D" id="1.10.530.10">
    <property type="match status" value="1"/>
</dbReference>
<dbReference type="GO" id="GO:0003796">
    <property type="term" value="F:lysozyme activity"/>
    <property type="evidence" value="ECO:0007669"/>
    <property type="project" value="InterPro"/>
</dbReference>
<dbReference type="PANTHER" id="PTHR11407">
    <property type="entry name" value="LYSOZYME C"/>
    <property type="match status" value="1"/>
</dbReference>
<dbReference type="AlphaFoldDB" id="A0A8U0N8X7"/>
<evidence type="ECO:0000313" key="5">
    <source>
        <dbReference type="Proteomes" id="UP000000715"/>
    </source>
</evidence>
<dbReference type="Pfam" id="PF00062">
    <property type="entry name" value="Lys"/>
    <property type="match status" value="1"/>
</dbReference>
<name>A0A8U0N8X7_MUSPF</name>
<dbReference type="CDD" id="cd16897">
    <property type="entry name" value="LYZ_C"/>
    <property type="match status" value="1"/>
</dbReference>
<dbReference type="FunFam" id="1.10.530.10:FF:000001">
    <property type="entry name" value="Lysozyme C"/>
    <property type="match status" value="1"/>
</dbReference>
<dbReference type="KEGG" id="mpuf:101685375"/>
<organism evidence="5 6">
    <name type="scientific">Mustela putorius furo</name>
    <name type="common">European domestic ferret</name>
    <name type="synonym">Mustela furo</name>
    <dbReference type="NCBI Taxonomy" id="9669"/>
    <lineage>
        <taxon>Eukaryota</taxon>
        <taxon>Metazoa</taxon>
        <taxon>Chordata</taxon>
        <taxon>Craniata</taxon>
        <taxon>Vertebrata</taxon>
        <taxon>Euteleostomi</taxon>
        <taxon>Mammalia</taxon>
        <taxon>Eutheria</taxon>
        <taxon>Laurasiatheria</taxon>
        <taxon>Carnivora</taxon>
        <taxon>Caniformia</taxon>
        <taxon>Musteloidea</taxon>
        <taxon>Mustelidae</taxon>
        <taxon>Mustelinae</taxon>
        <taxon>Mustela</taxon>
    </lineage>
</organism>
<comment type="similarity">
    <text evidence="1 3">Belongs to the glycosyl hydrolase 22 family.</text>
</comment>
<dbReference type="InterPro" id="IPR019799">
    <property type="entry name" value="Glyco_hydro_22_CS"/>
</dbReference>
<evidence type="ECO:0000256" key="2">
    <source>
        <dbReference type="ARBA" id="ARBA00023157"/>
    </source>
</evidence>
<gene>
    <name evidence="6" type="primary">LYZL6</name>
</gene>
<dbReference type="PRINTS" id="PR00137">
    <property type="entry name" value="LYSOZYME"/>
</dbReference>
<dbReference type="RefSeq" id="XP_004772512.1">
    <property type="nucleotide sequence ID" value="XM_004772455.2"/>
</dbReference>
<dbReference type="GeneID" id="101685375"/>
<dbReference type="CTD" id="57151"/>
<dbReference type="InterPro" id="IPR001916">
    <property type="entry name" value="Glyco_hydro_22"/>
</dbReference>
<protein>
    <submittedName>
        <fullName evidence="6">Lysozyme-like protein 6 isoform X1</fullName>
    </submittedName>
</protein>
<dbReference type="InterPro" id="IPR000974">
    <property type="entry name" value="Glyco_hydro_22_lys"/>
</dbReference>
<accession>A0A8U0N8X7</accession>
<dbReference type="GO" id="GO:0036126">
    <property type="term" value="C:sperm flagellum"/>
    <property type="evidence" value="ECO:0007669"/>
    <property type="project" value="TreeGrafter"/>
</dbReference>
<evidence type="ECO:0000259" key="4">
    <source>
        <dbReference type="PROSITE" id="PS00128"/>
    </source>
</evidence>
<dbReference type="GO" id="GO:0001669">
    <property type="term" value="C:acrosomal vesicle"/>
    <property type="evidence" value="ECO:0007669"/>
    <property type="project" value="TreeGrafter"/>
</dbReference>
<dbReference type="PROSITE" id="PS51348">
    <property type="entry name" value="GLYCOSYL_HYDROL_F22_2"/>
    <property type="match status" value="1"/>
</dbReference>
<dbReference type="SMART" id="SM00263">
    <property type="entry name" value="LYZ1"/>
    <property type="match status" value="1"/>
</dbReference>
<proteinExistence type="inferred from homology"/>